<evidence type="ECO:0000256" key="2">
    <source>
        <dbReference type="ARBA" id="ARBA00007090"/>
    </source>
</evidence>
<comment type="similarity">
    <text evidence="3">In the N-terminal section; belongs to the glycosyltransferase 51 family.</text>
</comment>
<evidence type="ECO:0000256" key="11">
    <source>
        <dbReference type="ARBA" id="ARBA00049902"/>
    </source>
</evidence>
<dbReference type="GO" id="GO:0008658">
    <property type="term" value="F:penicillin binding"/>
    <property type="evidence" value="ECO:0007669"/>
    <property type="project" value="InterPro"/>
</dbReference>
<evidence type="ECO:0000256" key="10">
    <source>
        <dbReference type="ARBA" id="ARBA00044770"/>
    </source>
</evidence>
<reference evidence="16 17" key="1">
    <citation type="submission" date="2010-08" db="EMBL/GenBank/DDBJ databases">
        <title>The draft genome of Desulfovibrio fructosovorans JJ.</title>
        <authorList>
            <consortium name="US DOE Joint Genome Institute (JGI-PGF)"/>
            <person name="Lucas S."/>
            <person name="Copeland A."/>
            <person name="Lapidus A."/>
            <person name="Cheng J.-F."/>
            <person name="Bruce D."/>
            <person name="Goodwin L."/>
            <person name="Pitluck S."/>
            <person name="Land M.L."/>
            <person name="Hauser L."/>
            <person name="Chang Y.-J."/>
            <person name="Jeffries C."/>
            <person name="Wall J.D."/>
            <person name="Stahl D.A."/>
            <person name="Arkin A.P."/>
            <person name="Dehal P."/>
            <person name="Stolyar S.M."/>
            <person name="Hazen T.C."/>
            <person name="Woyke T.J."/>
        </authorList>
    </citation>
    <scope>NUCLEOTIDE SEQUENCE [LARGE SCALE GENOMIC DNA]</scope>
    <source>
        <strain evidence="16 17">JJ</strain>
    </source>
</reference>
<dbReference type="GO" id="GO:0008955">
    <property type="term" value="F:peptidoglycan glycosyltransferase activity"/>
    <property type="evidence" value="ECO:0007669"/>
    <property type="project" value="UniProtKB-EC"/>
</dbReference>
<dbReference type="PANTHER" id="PTHR32282">
    <property type="entry name" value="BINDING PROTEIN TRANSPEPTIDASE, PUTATIVE-RELATED"/>
    <property type="match status" value="1"/>
</dbReference>
<dbReference type="InterPro" id="IPR001264">
    <property type="entry name" value="Glyco_trans_51"/>
</dbReference>
<keyword evidence="12" id="KW-1133">Transmembrane helix</keyword>
<dbReference type="GO" id="GO:0006508">
    <property type="term" value="P:proteolysis"/>
    <property type="evidence" value="ECO:0007669"/>
    <property type="project" value="UniProtKB-KW"/>
</dbReference>
<keyword evidence="4" id="KW-0121">Carboxypeptidase</keyword>
<evidence type="ECO:0000313" key="17">
    <source>
        <dbReference type="Proteomes" id="UP000006250"/>
    </source>
</evidence>
<dbReference type="EMBL" id="AECZ01000034">
    <property type="protein sequence ID" value="EFL49733.1"/>
    <property type="molecule type" value="Genomic_DNA"/>
</dbReference>
<gene>
    <name evidence="16" type="ORF">DesfrDRAFT_3518</name>
</gene>
<dbReference type="GO" id="GO:0004180">
    <property type="term" value="F:carboxypeptidase activity"/>
    <property type="evidence" value="ECO:0007669"/>
    <property type="project" value="UniProtKB-KW"/>
</dbReference>
<keyword evidence="7" id="KW-0808">Transferase</keyword>
<dbReference type="Pfam" id="PF00912">
    <property type="entry name" value="Transgly"/>
    <property type="match status" value="1"/>
</dbReference>
<dbReference type="InterPro" id="IPR023346">
    <property type="entry name" value="Lysozyme-like_dom_sf"/>
</dbReference>
<dbReference type="eggNOG" id="COG4953">
    <property type="taxonomic scope" value="Bacteria"/>
</dbReference>
<accession>E1K0W8</accession>
<protein>
    <recommendedName>
        <fullName evidence="10">peptidoglycan glycosyltransferase</fullName>
        <ecNumber evidence="10">2.4.99.28</ecNumber>
    </recommendedName>
</protein>
<dbReference type="InterPro" id="IPR009647">
    <property type="entry name" value="PBP_C"/>
</dbReference>
<dbReference type="GO" id="GO:0009252">
    <property type="term" value="P:peptidoglycan biosynthetic process"/>
    <property type="evidence" value="ECO:0007669"/>
    <property type="project" value="UniProtKB-UniPathway"/>
</dbReference>
<evidence type="ECO:0000256" key="7">
    <source>
        <dbReference type="ARBA" id="ARBA00022679"/>
    </source>
</evidence>
<feature type="transmembrane region" description="Helical" evidence="12">
    <location>
        <begin position="21"/>
        <end position="39"/>
    </location>
</feature>
<comment type="catalytic activity">
    <reaction evidence="11">
        <text>[GlcNAc-(1-&gt;4)-Mur2Ac(oyl-L-Ala-gamma-D-Glu-L-Lys-D-Ala-D-Ala)](n)-di-trans,octa-cis-undecaprenyl diphosphate + beta-D-GlcNAc-(1-&gt;4)-Mur2Ac(oyl-L-Ala-gamma-D-Glu-L-Lys-D-Ala-D-Ala)-di-trans,octa-cis-undecaprenyl diphosphate = [GlcNAc-(1-&gt;4)-Mur2Ac(oyl-L-Ala-gamma-D-Glu-L-Lys-D-Ala-D-Ala)](n+1)-di-trans,octa-cis-undecaprenyl diphosphate + di-trans,octa-cis-undecaprenyl diphosphate + H(+)</text>
        <dbReference type="Rhea" id="RHEA:23708"/>
        <dbReference type="Rhea" id="RHEA-COMP:9602"/>
        <dbReference type="Rhea" id="RHEA-COMP:9603"/>
        <dbReference type="ChEBI" id="CHEBI:15378"/>
        <dbReference type="ChEBI" id="CHEBI:58405"/>
        <dbReference type="ChEBI" id="CHEBI:60033"/>
        <dbReference type="ChEBI" id="CHEBI:78435"/>
        <dbReference type="EC" id="2.4.99.28"/>
    </reaction>
</comment>
<dbReference type="InterPro" id="IPR036950">
    <property type="entry name" value="PBP_transglycosylase"/>
</dbReference>
<sequence length="782" mass="83306">MRQAEQIARPAKPRRRWRIPAFAAGLVLAVGLAFFWATASPPFPLAALSPPGATVVAARNGTPLRLYLAPDDAWRFPVKLAAVSPILPRLIIAAEDKRFYDHPGVDPLAVVRAAFSNLRAGRVVSGGSTLTMQLARLADPKPRTLAAKIEEALAALALERKLPKRAILERYLNMAPYGGNIVGVGAASMFYCGKTPDRLSLAEAALLTVLPRAPFALDPTKHPQNAKAARDRLLTALARRGVITAAAADQAKRVPVPKRLYQPPFFAPQFCDMARDEAGALPRVDTTLDPETQKAATDILRGRKAWLASQGIGAVAAVVLDPASHEVLAMVGSTDFFGDTRFGQINGATIRRSPGSALKPFLYAYAMDQGLVFPQSQILDIPTGFGNYSPKNYDGHFRGRVTTEQALVTSLNVPAVRLLNTVGTSPFLELLRRGGLSSLDQPAAHYGLSLILGGGEVTLLALTNLYADLAGGGEHRPPRLLRDTPSVPAIRLFSPEACALVTEMLTKVERPDLPTSWERALAVPAVAWKTGTSYGHRDAWAVGYSAGRVIGVWVGNMDGTPVSGISGTVYAGPILFELFRALEPHGSRLAAPPGLNIREIEVCAESRQLPGPDCPRRVTAKIIPGVTRLGPCPVHHRLLVDAVSGLALSGDCLATHAAKSVTVTSYPAELVSWWRGVGIPFVPPPGPEPGCGAPRGEGPRIVSPSPGTPYVYRRDAPAAFQRIALTADAPAGSRRLSWYVDGTLTAQGAPGATLFWQPSPGSHRLVAVDDQGRADAVTVHIE</sequence>
<evidence type="ECO:0000256" key="12">
    <source>
        <dbReference type="SAM" id="Phobius"/>
    </source>
</evidence>
<dbReference type="Gene3D" id="3.40.710.10">
    <property type="entry name" value="DD-peptidase/beta-lactamase superfamily"/>
    <property type="match status" value="1"/>
</dbReference>
<dbReference type="InterPro" id="IPR012338">
    <property type="entry name" value="Beta-lactam/transpept-like"/>
</dbReference>
<dbReference type="AlphaFoldDB" id="E1K0W8"/>
<dbReference type="Pfam" id="PF00905">
    <property type="entry name" value="Transpeptidase"/>
    <property type="match status" value="1"/>
</dbReference>
<comment type="similarity">
    <text evidence="2">In the C-terminal section; belongs to the transpeptidase family.</text>
</comment>
<keyword evidence="6" id="KW-0328">Glycosyltransferase</keyword>
<evidence type="ECO:0000259" key="13">
    <source>
        <dbReference type="Pfam" id="PF00905"/>
    </source>
</evidence>
<evidence type="ECO:0000259" key="15">
    <source>
        <dbReference type="Pfam" id="PF06832"/>
    </source>
</evidence>
<evidence type="ECO:0000313" key="16">
    <source>
        <dbReference type="EMBL" id="EFL49733.1"/>
    </source>
</evidence>
<evidence type="ECO:0000256" key="6">
    <source>
        <dbReference type="ARBA" id="ARBA00022676"/>
    </source>
</evidence>
<keyword evidence="8" id="KW-0378">Hydrolase</keyword>
<dbReference type="Gene3D" id="1.10.3810.10">
    <property type="entry name" value="Biosynthetic peptidoglycan transglycosylase-like"/>
    <property type="match status" value="1"/>
</dbReference>
<evidence type="ECO:0000256" key="8">
    <source>
        <dbReference type="ARBA" id="ARBA00022801"/>
    </source>
</evidence>
<evidence type="ECO:0000256" key="9">
    <source>
        <dbReference type="ARBA" id="ARBA00023268"/>
    </source>
</evidence>
<dbReference type="STRING" id="596151.DesfrDRAFT_3518"/>
<dbReference type="Proteomes" id="UP000006250">
    <property type="component" value="Unassembled WGS sequence"/>
</dbReference>
<dbReference type="RefSeq" id="WP_005996109.1">
    <property type="nucleotide sequence ID" value="NZ_AECZ01000034.1"/>
</dbReference>
<feature type="domain" description="Penicillin-binding C-terminal" evidence="15">
    <location>
        <begin position="691"/>
        <end position="778"/>
    </location>
</feature>
<keyword evidence="12" id="KW-0812">Transmembrane</keyword>
<dbReference type="NCBIfam" id="TIGR02073">
    <property type="entry name" value="PBP_1c"/>
    <property type="match status" value="1"/>
</dbReference>
<evidence type="ECO:0000256" key="5">
    <source>
        <dbReference type="ARBA" id="ARBA00022670"/>
    </source>
</evidence>
<evidence type="ECO:0000256" key="3">
    <source>
        <dbReference type="ARBA" id="ARBA00007739"/>
    </source>
</evidence>
<dbReference type="SUPFAM" id="SSF53955">
    <property type="entry name" value="Lysozyme-like"/>
    <property type="match status" value="1"/>
</dbReference>
<evidence type="ECO:0000256" key="4">
    <source>
        <dbReference type="ARBA" id="ARBA00022645"/>
    </source>
</evidence>
<keyword evidence="12" id="KW-0472">Membrane</keyword>
<dbReference type="EC" id="2.4.99.28" evidence="10"/>
<dbReference type="UniPathway" id="UPA00219"/>
<dbReference type="InterPro" id="IPR050396">
    <property type="entry name" value="Glycosyltr_51/Transpeptidase"/>
</dbReference>
<comment type="pathway">
    <text evidence="1">Cell wall biogenesis; peptidoglycan biosynthesis.</text>
</comment>
<evidence type="ECO:0000259" key="14">
    <source>
        <dbReference type="Pfam" id="PF00912"/>
    </source>
</evidence>
<feature type="domain" description="Glycosyl transferase family 51" evidence="14">
    <location>
        <begin position="71"/>
        <end position="236"/>
    </location>
</feature>
<organism evidence="16 17">
    <name type="scientific">Solidesulfovibrio fructosivorans JJ]</name>
    <dbReference type="NCBI Taxonomy" id="596151"/>
    <lineage>
        <taxon>Bacteria</taxon>
        <taxon>Pseudomonadati</taxon>
        <taxon>Thermodesulfobacteriota</taxon>
        <taxon>Desulfovibrionia</taxon>
        <taxon>Desulfovibrionales</taxon>
        <taxon>Desulfovibrionaceae</taxon>
        <taxon>Solidesulfovibrio</taxon>
    </lineage>
</organism>
<dbReference type="InterPro" id="IPR001460">
    <property type="entry name" value="PCN-bd_Tpept"/>
</dbReference>
<name>E1K0W8_SOLFR</name>
<dbReference type="GO" id="GO:0030288">
    <property type="term" value="C:outer membrane-bounded periplasmic space"/>
    <property type="evidence" value="ECO:0007669"/>
    <property type="project" value="TreeGrafter"/>
</dbReference>
<dbReference type="SUPFAM" id="SSF56601">
    <property type="entry name" value="beta-lactamase/transpeptidase-like"/>
    <property type="match status" value="1"/>
</dbReference>
<dbReference type="Pfam" id="PF06832">
    <property type="entry name" value="BiPBP_C"/>
    <property type="match status" value="1"/>
</dbReference>
<proteinExistence type="inferred from homology"/>
<dbReference type="InterPro" id="IPR011815">
    <property type="entry name" value="PBP_1c"/>
</dbReference>
<keyword evidence="17" id="KW-1185">Reference proteome</keyword>
<feature type="domain" description="Penicillin-binding protein transpeptidase" evidence="13">
    <location>
        <begin position="316"/>
        <end position="545"/>
    </location>
</feature>
<dbReference type="PANTHER" id="PTHR32282:SF15">
    <property type="entry name" value="PENICILLIN-BINDING PROTEIN 1C"/>
    <property type="match status" value="1"/>
</dbReference>
<comment type="caution">
    <text evidence="16">The sequence shown here is derived from an EMBL/GenBank/DDBJ whole genome shotgun (WGS) entry which is preliminary data.</text>
</comment>
<keyword evidence="5" id="KW-0645">Protease</keyword>
<keyword evidence="9" id="KW-0511">Multifunctional enzyme</keyword>
<evidence type="ECO:0000256" key="1">
    <source>
        <dbReference type="ARBA" id="ARBA00004752"/>
    </source>
</evidence>